<proteinExistence type="predicted"/>
<evidence type="ECO:0000313" key="2">
    <source>
        <dbReference type="Proteomes" id="UP000321353"/>
    </source>
</evidence>
<dbReference type="KEGG" id="smam:Mal15_22170"/>
<dbReference type="Proteomes" id="UP000321353">
    <property type="component" value="Chromosome"/>
</dbReference>
<evidence type="ECO:0000313" key="1">
    <source>
        <dbReference type="EMBL" id="QEF98169.1"/>
    </source>
</evidence>
<accession>A0A5B9MCD2</accession>
<reference evidence="1 2" key="1">
    <citation type="submission" date="2019-02" db="EMBL/GenBank/DDBJ databases">
        <title>Planctomycetal bacteria perform biofilm scaping via a novel small molecule.</title>
        <authorList>
            <person name="Jeske O."/>
            <person name="Boedeker C."/>
            <person name="Wiegand S."/>
            <person name="Breitling P."/>
            <person name="Kallscheuer N."/>
            <person name="Jogler M."/>
            <person name="Rohde M."/>
            <person name="Petersen J."/>
            <person name="Medema M.H."/>
            <person name="Surup F."/>
            <person name="Jogler C."/>
        </authorList>
    </citation>
    <scope>NUCLEOTIDE SEQUENCE [LARGE SCALE GENOMIC DNA]</scope>
    <source>
        <strain evidence="1 2">Mal15</strain>
    </source>
</reference>
<name>A0A5B9MCD2_9BACT</name>
<gene>
    <name evidence="1" type="ORF">Mal15_22170</name>
</gene>
<dbReference type="RefSeq" id="WP_147867730.1">
    <property type="nucleotide sequence ID" value="NZ_CP036264.1"/>
</dbReference>
<keyword evidence="2" id="KW-1185">Reference proteome</keyword>
<dbReference type="EMBL" id="CP036264">
    <property type="protein sequence ID" value="QEF98169.1"/>
    <property type="molecule type" value="Genomic_DNA"/>
</dbReference>
<organism evidence="1 2">
    <name type="scientific">Stieleria maiorica</name>
    <dbReference type="NCBI Taxonomy" id="2795974"/>
    <lineage>
        <taxon>Bacteria</taxon>
        <taxon>Pseudomonadati</taxon>
        <taxon>Planctomycetota</taxon>
        <taxon>Planctomycetia</taxon>
        <taxon>Pirellulales</taxon>
        <taxon>Pirellulaceae</taxon>
        <taxon>Stieleria</taxon>
    </lineage>
</organism>
<sequence length="247" mass="26798">MKRVICGLLIVTTMLTAVGFSDGPLRRLFFGNRTASREVTRKVCTGPDCPLVQTKMCPGPDCPQVQTYAVTQSHSSRLANGSVVTGGYVFPTEVTGTQRPVKVLTVSDPPAFTPIVAKTEPYRTPPPADRDLTFTSMSDHFIETEATDGFRRSVIKAARAAAKSGTITRRDALRIRVAMFSPAFREQAQDLCVVQMAFSGEAAADELPRKANGEIDQAAIDWDQFASFLERIIPIILDLLIAFGAGA</sequence>
<protein>
    <submittedName>
        <fullName evidence="1">Uncharacterized protein</fullName>
    </submittedName>
</protein>
<dbReference type="AlphaFoldDB" id="A0A5B9MCD2"/>